<comment type="subcellular location">
    <subcellularLocation>
        <location evidence="1">Cell envelope</location>
    </subcellularLocation>
</comment>
<dbReference type="Gene3D" id="2.40.30.170">
    <property type="match status" value="1"/>
</dbReference>
<dbReference type="Gene3D" id="1.10.287.470">
    <property type="entry name" value="Helix hairpin bin"/>
    <property type="match status" value="1"/>
</dbReference>
<dbReference type="Gene3D" id="2.40.420.20">
    <property type="match status" value="1"/>
</dbReference>
<reference evidence="6 7" key="1">
    <citation type="journal article" date="2016" name="Nat. Commun.">
        <title>Thousands of microbial genomes shed light on interconnected biogeochemical processes in an aquifer system.</title>
        <authorList>
            <person name="Anantharaman K."/>
            <person name="Brown C.T."/>
            <person name="Hug L.A."/>
            <person name="Sharon I."/>
            <person name="Castelle C.J."/>
            <person name="Probst A.J."/>
            <person name="Thomas B.C."/>
            <person name="Singh A."/>
            <person name="Wilkins M.J."/>
            <person name="Karaoz U."/>
            <person name="Brodie E.L."/>
            <person name="Williams K.H."/>
            <person name="Hubbard S.S."/>
            <person name="Banfield J.F."/>
        </authorList>
    </citation>
    <scope>NUCLEOTIDE SEQUENCE [LARGE SCALE GENOMIC DNA]</scope>
</reference>
<dbReference type="Gene3D" id="2.40.50.100">
    <property type="match status" value="1"/>
</dbReference>
<accession>A0A1F6U1T9</accession>
<dbReference type="EMBL" id="MFTC01000043">
    <property type="protein sequence ID" value="OGI51343.1"/>
    <property type="molecule type" value="Genomic_DNA"/>
</dbReference>
<dbReference type="PANTHER" id="PTHR32347:SF14">
    <property type="entry name" value="EFFLUX SYSTEM COMPONENT YKNX-RELATED"/>
    <property type="match status" value="1"/>
</dbReference>
<dbReference type="GO" id="GO:0030313">
    <property type="term" value="C:cell envelope"/>
    <property type="evidence" value="ECO:0007669"/>
    <property type="project" value="UniProtKB-SubCell"/>
</dbReference>
<evidence type="ECO:0000256" key="3">
    <source>
        <dbReference type="SAM" id="Phobius"/>
    </source>
</evidence>
<gene>
    <name evidence="6" type="ORF">A3A87_04540</name>
</gene>
<dbReference type="Pfam" id="PF25990">
    <property type="entry name" value="Beta-barrel_YknX"/>
    <property type="match status" value="1"/>
</dbReference>
<keyword evidence="2" id="KW-0175">Coiled coil</keyword>
<dbReference type="SUPFAM" id="SSF111369">
    <property type="entry name" value="HlyD-like secretion proteins"/>
    <property type="match status" value="1"/>
</dbReference>
<evidence type="ECO:0000259" key="4">
    <source>
        <dbReference type="Pfam" id="PF25973"/>
    </source>
</evidence>
<keyword evidence="3" id="KW-0472">Membrane</keyword>
<evidence type="ECO:0000256" key="1">
    <source>
        <dbReference type="ARBA" id="ARBA00004196"/>
    </source>
</evidence>
<name>A0A1F6U1T9_9PROT</name>
<evidence type="ECO:0000256" key="2">
    <source>
        <dbReference type="ARBA" id="ARBA00023054"/>
    </source>
</evidence>
<dbReference type="InterPro" id="IPR058636">
    <property type="entry name" value="Beta-barrel_YknX"/>
</dbReference>
<dbReference type="AlphaFoldDB" id="A0A1F6U1T9"/>
<comment type="caution">
    <text evidence="6">The sequence shown here is derived from an EMBL/GenBank/DDBJ whole genome shotgun (WGS) entry which is preliminary data.</text>
</comment>
<proteinExistence type="predicted"/>
<dbReference type="PANTHER" id="PTHR32347">
    <property type="entry name" value="EFFLUX SYSTEM COMPONENT YKNX-RELATED"/>
    <property type="match status" value="1"/>
</dbReference>
<keyword evidence="3" id="KW-1133">Transmembrane helix</keyword>
<feature type="domain" description="CzcB-like barrel-sandwich hybrid" evidence="4">
    <location>
        <begin position="65"/>
        <end position="156"/>
    </location>
</feature>
<dbReference type="STRING" id="1817768.A3A87_04540"/>
<evidence type="ECO:0000259" key="5">
    <source>
        <dbReference type="Pfam" id="PF25990"/>
    </source>
</evidence>
<dbReference type="InterPro" id="IPR058647">
    <property type="entry name" value="BSH_CzcB-like"/>
</dbReference>
<dbReference type="Pfam" id="PF25973">
    <property type="entry name" value="BSH_CzcB"/>
    <property type="match status" value="1"/>
</dbReference>
<evidence type="ECO:0000313" key="7">
    <source>
        <dbReference type="Proteomes" id="UP000179037"/>
    </source>
</evidence>
<keyword evidence="3" id="KW-0812">Transmembrane</keyword>
<evidence type="ECO:0000313" key="6">
    <source>
        <dbReference type="EMBL" id="OGI51343.1"/>
    </source>
</evidence>
<organism evidence="6 7">
    <name type="scientific">Candidatus Muproteobacteria bacterium RIFCSPLOWO2_01_FULL_60_18</name>
    <dbReference type="NCBI Taxonomy" id="1817768"/>
    <lineage>
        <taxon>Bacteria</taxon>
        <taxon>Pseudomonadati</taxon>
        <taxon>Pseudomonadota</taxon>
        <taxon>Candidatus Muproteobacteria</taxon>
    </lineage>
</organism>
<feature type="domain" description="YknX-like beta-barrel" evidence="5">
    <location>
        <begin position="158"/>
        <end position="231"/>
    </location>
</feature>
<dbReference type="Proteomes" id="UP000179037">
    <property type="component" value="Unassembled WGS sequence"/>
</dbReference>
<protein>
    <submittedName>
        <fullName evidence="6">Macrolide transporter</fullName>
    </submittedName>
</protein>
<sequence length="321" mass="35393">MTETARQYRWMIVTAVFIALGIGAYLYWYAGGKTQPEYREVSVIRGDLVATILSTGVVQPRNRLEIKPPIAGRAEQVLVEEGQTVTKGQIMAWMSSTERAALIDAARARGPEELKRWEELYRATPVLAPISGSVILRSVEPGQTFTGSDAVFVMSDRLTVKAQVDETDIARIHLRQRARLVLDAYPDQSFDGQVDQIAYDAKTVNNVTTYEVDVLPEKTPSFMRSGMTANVSFVTDSRPDVLLIPSEAVKSRDGDSYVLVAPARPNGTPVERRIKAGLSDGKRTEVLEGVTEGEKLLALQLRVNGRAEAVSSPLAPYGRRR</sequence>
<feature type="transmembrane region" description="Helical" evidence="3">
    <location>
        <begin position="12"/>
        <end position="30"/>
    </location>
</feature>
<dbReference type="InterPro" id="IPR050465">
    <property type="entry name" value="UPF0194_transport"/>
</dbReference>